<gene>
    <name evidence="6" type="ORF">BO88DRAFT_428609</name>
</gene>
<evidence type="ECO:0000259" key="5">
    <source>
        <dbReference type="PROSITE" id="PS51194"/>
    </source>
</evidence>
<dbReference type="GO" id="GO:0005524">
    <property type="term" value="F:ATP binding"/>
    <property type="evidence" value="ECO:0007669"/>
    <property type="project" value="UniProtKB-KW"/>
</dbReference>
<dbReference type="GO" id="GO:0005634">
    <property type="term" value="C:nucleus"/>
    <property type="evidence" value="ECO:0007669"/>
    <property type="project" value="TreeGrafter"/>
</dbReference>
<evidence type="ECO:0000259" key="4">
    <source>
        <dbReference type="PROSITE" id="PS51192"/>
    </source>
</evidence>
<evidence type="ECO:0000256" key="3">
    <source>
        <dbReference type="ARBA" id="ARBA00022840"/>
    </source>
</evidence>
<keyword evidence="2" id="KW-0378">Hydrolase</keyword>
<keyword evidence="7" id="KW-1185">Reference proteome</keyword>
<dbReference type="InterPro" id="IPR001650">
    <property type="entry name" value="Helicase_C-like"/>
</dbReference>
<dbReference type="GO" id="GO:0016787">
    <property type="term" value="F:hydrolase activity"/>
    <property type="evidence" value="ECO:0007669"/>
    <property type="project" value="UniProtKB-KW"/>
</dbReference>
<evidence type="ECO:0000313" key="7">
    <source>
        <dbReference type="Proteomes" id="UP000248405"/>
    </source>
</evidence>
<dbReference type="InterPro" id="IPR027417">
    <property type="entry name" value="P-loop_NTPase"/>
</dbReference>
<dbReference type="GO" id="GO:0006281">
    <property type="term" value="P:DNA repair"/>
    <property type="evidence" value="ECO:0007669"/>
    <property type="project" value="TreeGrafter"/>
</dbReference>
<feature type="domain" description="Helicase C-terminal" evidence="5">
    <location>
        <begin position="584"/>
        <end position="715"/>
    </location>
</feature>
<dbReference type="InterPro" id="IPR000330">
    <property type="entry name" value="SNF2_N"/>
</dbReference>
<dbReference type="CDD" id="cd18793">
    <property type="entry name" value="SF2_C_SNF"/>
    <property type="match status" value="1"/>
</dbReference>
<dbReference type="Gene3D" id="3.40.50.300">
    <property type="entry name" value="P-loop containing nucleotide triphosphate hydrolases"/>
    <property type="match status" value="1"/>
</dbReference>
<dbReference type="AlphaFoldDB" id="A0A319BRI6"/>
<accession>A0A319BRI6</accession>
<name>A0A319BRI6_ASPVC</name>
<dbReference type="PROSITE" id="PS51192">
    <property type="entry name" value="HELICASE_ATP_BIND_1"/>
    <property type="match status" value="1"/>
</dbReference>
<dbReference type="GeneID" id="37213686"/>
<dbReference type="Pfam" id="PF00176">
    <property type="entry name" value="SNF2-rel_dom"/>
    <property type="match status" value="1"/>
</dbReference>
<dbReference type="SMART" id="SM00487">
    <property type="entry name" value="DEXDc"/>
    <property type="match status" value="1"/>
</dbReference>
<dbReference type="EMBL" id="KZ821637">
    <property type="protein sequence ID" value="PYH65798.1"/>
    <property type="molecule type" value="Genomic_DNA"/>
</dbReference>
<dbReference type="InterPro" id="IPR050628">
    <property type="entry name" value="SNF2_RAD54_helicase_TF"/>
</dbReference>
<dbReference type="PANTHER" id="PTHR45626">
    <property type="entry name" value="TRANSCRIPTION TERMINATION FACTOR 2-RELATED"/>
    <property type="match status" value="1"/>
</dbReference>
<feature type="domain" description="Helicase ATP-binding" evidence="4">
    <location>
        <begin position="266"/>
        <end position="434"/>
    </location>
</feature>
<dbReference type="Pfam" id="PF00271">
    <property type="entry name" value="Helicase_C"/>
    <property type="match status" value="1"/>
</dbReference>
<evidence type="ECO:0000256" key="1">
    <source>
        <dbReference type="ARBA" id="ARBA00022741"/>
    </source>
</evidence>
<protein>
    <submittedName>
        <fullName evidence="6">Uncharacterized protein</fullName>
    </submittedName>
</protein>
<dbReference type="SMART" id="SM00490">
    <property type="entry name" value="HELICc"/>
    <property type="match status" value="1"/>
</dbReference>
<dbReference type="OrthoDB" id="448448at2759"/>
<dbReference type="CDD" id="cd18008">
    <property type="entry name" value="DEXDc_SHPRH-like"/>
    <property type="match status" value="1"/>
</dbReference>
<proteinExistence type="predicted"/>
<dbReference type="GO" id="GO:0008094">
    <property type="term" value="F:ATP-dependent activity, acting on DNA"/>
    <property type="evidence" value="ECO:0007669"/>
    <property type="project" value="TreeGrafter"/>
</dbReference>
<evidence type="ECO:0000256" key="2">
    <source>
        <dbReference type="ARBA" id="ARBA00022801"/>
    </source>
</evidence>
<evidence type="ECO:0000313" key="6">
    <source>
        <dbReference type="EMBL" id="PYH65798.1"/>
    </source>
</evidence>
<dbReference type="PROSITE" id="PS51194">
    <property type="entry name" value="HELICASE_CTER"/>
    <property type="match status" value="1"/>
</dbReference>
<dbReference type="SUPFAM" id="SSF52540">
    <property type="entry name" value="P-loop containing nucleoside triphosphate hydrolases"/>
    <property type="match status" value="2"/>
</dbReference>
<dbReference type="InterPro" id="IPR014001">
    <property type="entry name" value="Helicase_ATP-bd"/>
</dbReference>
<keyword evidence="3" id="KW-0067">ATP-binding</keyword>
<dbReference type="InterPro" id="IPR038718">
    <property type="entry name" value="SNF2-like_sf"/>
</dbReference>
<sequence length="715" mass="80366">MNNLKRCWDPVQDVAMDSFTPCKKAPKLTPPDHVDYLEIPSETDHAPLTPEGCVQNNEVVCYGALYEGRVSRRGKKILFQKFCRSAGSLERFLVLRKHEGCFIIQDQALNQFAVLDTVTAAALDGLEGLENIIFQAVPQPLIGNQPSTGETINVSINIYGPMRHYREVGSRLSKLKYNLQHPDAIDSGVRYDNPQYFKRSFTHLDMHQFIRPVYHVKRSLQSVSSEVERLLDTLDAVVPESDIPATEKLLTPLLDGLLIHLSDLPSDRSKQSTGGIIADTMGLGKTLTMLSAIVLSLEKATDFMQYTGRCLEGDHCAIPTKTTLVIVPSTRIIKELFDVWISEMERHIAPNSMHLSIFHGHQKKLDVKEYLASDVVLTTYATLASDSHWIRTPASKQFRAVTQLQACHRWCLTGTPIQNKLEDLGSLVSFLRIPPFEIRSQAKFKEYIIDPLFSGGNDPSQNLRLLLRSLCLRRTKQGGHSITVNTVVVKLLLSAAERTAYDEILNETKHEMDTLVSSNLGARKYTKLFTAMHRLRVLCVQGTACRSWNSRSCSPTRPSGIKNSEPRCEICDDEFTTSFKAECLFCPGCSRLLSDIVFSAWTKTLDILCMKMEELGLNYVRIDGDVSRLDRTRRLHDFRTSSLITILLMTYGTGAVGLNLTAANRIHILEPQWNPSVEEQAIGRAVRLGQSREVTVVKYVAQRTVEEVLQIQVMA</sequence>
<dbReference type="Gene3D" id="3.40.50.10810">
    <property type="entry name" value="Tandem AAA-ATPase domain"/>
    <property type="match status" value="1"/>
</dbReference>
<dbReference type="Proteomes" id="UP000248405">
    <property type="component" value="Unassembled WGS sequence"/>
</dbReference>
<dbReference type="PANTHER" id="PTHR45626:SF22">
    <property type="entry name" value="DNA REPAIR PROTEIN RAD5"/>
    <property type="match status" value="1"/>
</dbReference>
<keyword evidence="1" id="KW-0547">Nucleotide-binding</keyword>
<dbReference type="InterPro" id="IPR049730">
    <property type="entry name" value="SNF2/RAD54-like_C"/>
</dbReference>
<reference evidence="6" key="1">
    <citation type="submission" date="2016-12" db="EMBL/GenBank/DDBJ databases">
        <title>The genomes of Aspergillus section Nigri reveals drivers in fungal speciation.</title>
        <authorList>
            <consortium name="DOE Joint Genome Institute"/>
            <person name="Vesth T.C."/>
            <person name="Nybo J."/>
            <person name="Theobald S."/>
            <person name="Brandl J."/>
            <person name="Frisvad J.C."/>
            <person name="Nielsen K.F."/>
            <person name="Lyhne E.K."/>
            <person name="Kogle M.E."/>
            <person name="Kuo A."/>
            <person name="Riley R."/>
            <person name="Clum A."/>
            <person name="Nolan M."/>
            <person name="Lipzen A."/>
            <person name="Salamov A."/>
            <person name="Henrissat B."/>
            <person name="Wiebenga A."/>
            <person name="De Vries R.P."/>
            <person name="Grigoriev I.V."/>
            <person name="Mortensen U.H."/>
            <person name="Andersen M.R."/>
            <person name="Baker S.E."/>
        </authorList>
    </citation>
    <scope>NUCLEOTIDE SEQUENCE [LARGE SCALE GENOMIC DNA]</scope>
    <source>
        <strain evidence="6">CBS 113365</strain>
    </source>
</reference>
<organism evidence="6 7">
    <name type="scientific">Aspergillus vadensis (strain CBS 113365 / IMI 142717 / IBT 24658)</name>
    <dbReference type="NCBI Taxonomy" id="1448311"/>
    <lineage>
        <taxon>Eukaryota</taxon>
        <taxon>Fungi</taxon>
        <taxon>Dikarya</taxon>
        <taxon>Ascomycota</taxon>
        <taxon>Pezizomycotina</taxon>
        <taxon>Eurotiomycetes</taxon>
        <taxon>Eurotiomycetidae</taxon>
        <taxon>Eurotiales</taxon>
        <taxon>Aspergillaceae</taxon>
        <taxon>Aspergillus</taxon>
        <taxon>Aspergillus subgen. Circumdati</taxon>
    </lineage>
</organism>
<dbReference type="RefSeq" id="XP_025559592.1">
    <property type="nucleotide sequence ID" value="XM_025709094.1"/>
</dbReference>